<organism evidence="4 5">
    <name type="scientific">Algoriphagus pacificus</name>
    <dbReference type="NCBI Taxonomy" id="2811234"/>
    <lineage>
        <taxon>Bacteria</taxon>
        <taxon>Pseudomonadati</taxon>
        <taxon>Bacteroidota</taxon>
        <taxon>Cytophagia</taxon>
        <taxon>Cytophagales</taxon>
        <taxon>Cyclobacteriaceae</taxon>
        <taxon>Algoriphagus</taxon>
    </lineage>
</organism>
<evidence type="ECO:0000256" key="1">
    <source>
        <dbReference type="ARBA" id="ARBA00001913"/>
    </source>
</evidence>
<dbReference type="CDD" id="cd09023">
    <property type="entry name" value="Aldose_epim_Ec_c4013"/>
    <property type="match status" value="1"/>
</dbReference>
<reference evidence="4 5" key="1">
    <citation type="submission" date="2021-03" db="EMBL/GenBank/DDBJ databases">
        <title>novel species isolated from a fishpond in China.</title>
        <authorList>
            <person name="Lu H."/>
            <person name="Cai Z."/>
        </authorList>
    </citation>
    <scope>NUCLEOTIDE SEQUENCE [LARGE SCALE GENOMIC DNA]</scope>
    <source>
        <strain evidence="4 5">YJ13C</strain>
    </source>
</reference>
<proteinExistence type="predicted"/>
<dbReference type="RefSeq" id="WP_206587711.1">
    <property type="nucleotide sequence ID" value="NZ_JAFKCU010000004.1"/>
</dbReference>
<dbReference type="EMBL" id="JAFKCU010000004">
    <property type="protein sequence ID" value="MBN7817034.1"/>
    <property type="molecule type" value="Genomic_DNA"/>
</dbReference>
<sequence>MNPPKIAQTDTWKHKISNAQQLGGIETSVLDNGAGRGVRIAWINTGTGLRYKVVFDRGLDILDCFYNESSLSWISHAGLVAPQPFSNQGIDWLRTFGGGLLTTCGLSNAGPPNSDENGSRGLHGNYSNLSCELLSIKNPDVFTGDLSFEIIGKVRETSTFGPSLELTRKISGTLGSASIKISDTVVNRGNSDAPHMLLYHINCGWPLIDDGTRIVWKGSRIPRESDSNLTEFNKKHDFKLCAPPLKEHAGFGEDVAFIDPATDASDLVTCGFANDQIQLALKISFSKKQMPWLIHWQHWGENEYVTALEPATNPPIGQTNARKDGTLILLKPGESRSYDLELEVITGERVNEFKM</sequence>
<gene>
    <name evidence="4" type="ORF">J0A69_16450</name>
</gene>
<protein>
    <submittedName>
        <fullName evidence="4">Aldose 1-epimerase family protein</fullName>
    </submittedName>
</protein>
<accession>A0ABS3CKH9</accession>
<dbReference type="Pfam" id="PF14486">
    <property type="entry name" value="DUF4432"/>
    <property type="match status" value="1"/>
</dbReference>
<dbReference type="InterPro" id="IPR014718">
    <property type="entry name" value="GH-type_carb-bd"/>
</dbReference>
<evidence type="ECO:0000313" key="4">
    <source>
        <dbReference type="EMBL" id="MBN7817034.1"/>
    </source>
</evidence>
<evidence type="ECO:0000313" key="5">
    <source>
        <dbReference type="Proteomes" id="UP000664480"/>
    </source>
</evidence>
<comment type="subunit">
    <text evidence="2">Monomer.</text>
</comment>
<name>A0ABS3CKH9_9BACT</name>
<evidence type="ECO:0000256" key="2">
    <source>
        <dbReference type="ARBA" id="ARBA00011245"/>
    </source>
</evidence>
<comment type="caution">
    <text evidence="4">The sequence shown here is derived from an EMBL/GenBank/DDBJ whole genome shotgun (WGS) entry which is preliminary data.</text>
</comment>
<keyword evidence="3" id="KW-0106">Calcium</keyword>
<evidence type="ECO:0000256" key="3">
    <source>
        <dbReference type="ARBA" id="ARBA00022837"/>
    </source>
</evidence>
<dbReference type="InterPro" id="IPR027839">
    <property type="entry name" value="DUF4432"/>
</dbReference>
<dbReference type="Proteomes" id="UP000664480">
    <property type="component" value="Unassembled WGS sequence"/>
</dbReference>
<dbReference type="Gene3D" id="2.70.98.10">
    <property type="match status" value="1"/>
</dbReference>
<keyword evidence="5" id="KW-1185">Reference proteome</keyword>
<comment type="cofactor">
    <cofactor evidence="1">
        <name>Ca(2+)</name>
        <dbReference type="ChEBI" id="CHEBI:29108"/>
    </cofactor>
</comment>